<dbReference type="NCBIfam" id="TIGR00334">
    <property type="entry name" value="5S_RNA_mat_M5"/>
    <property type="match status" value="1"/>
</dbReference>
<comment type="function">
    <text evidence="11">Required for correct processing of both the 5' and 3' ends of 5S rRNA precursor. Cleaves both sides of a double-stranded region yielding mature 5S rRNA in one step.</text>
</comment>
<name>A0A941HQF6_9CLOT</name>
<keyword evidence="2 11" id="KW-0690">Ribosome biogenesis</keyword>
<evidence type="ECO:0000256" key="10">
    <source>
        <dbReference type="ARBA" id="ARBA00022884"/>
    </source>
</evidence>
<evidence type="ECO:0000256" key="11">
    <source>
        <dbReference type="HAMAP-Rule" id="MF_01469"/>
    </source>
</evidence>
<dbReference type="HAMAP" id="MF_01469">
    <property type="entry name" value="RNase_M5"/>
    <property type="match status" value="1"/>
</dbReference>
<dbReference type="InterPro" id="IPR006171">
    <property type="entry name" value="TOPRIM_dom"/>
</dbReference>
<comment type="catalytic activity">
    <reaction evidence="11">
        <text>Endonucleolytic cleavage of RNA, removing 21 and 42 nucleotides, respectively, from the 5'- and 3'-termini of a 5S-rRNA precursor.</text>
        <dbReference type="EC" id="3.1.26.8"/>
    </reaction>
</comment>
<keyword evidence="10 11" id="KW-0694">RNA-binding</keyword>
<dbReference type="GO" id="GO:0006364">
    <property type="term" value="P:rRNA processing"/>
    <property type="evidence" value="ECO:0007669"/>
    <property type="project" value="UniProtKB-UniRule"/>
</dbReference>
<dbReference type="AlphaFoldDB" id="A0A941HQF6"/>
<keyword evidence="9" id="KW-0460">Magnesium</keyword>
<keyword evidence="1 11" id="KW-0963">Cytoplasm</keyword>
<keyword evidence="5" id="KW-0479">Metal-binding</keyword>
<evidence type="ECO:0000313" key="14">
    <source>
        <dbReference type="EMBL" id="MBR0576434.1"/>
    </source>
</evidence>
<dbReference type="Proteomes" id="UP000675379">
    <property type="component" value="Unassembled WGS sequence"/>
</dbReference>
<dbReference type="PANTHER" id="PTHR39156">
    <property type="entry name" value="RIBONUCLEASE M5"/>
    <property type="match status" value="1"/>
</dbReference>
<dbReference type="EMBL" id="JAGSCS010000010">
    <property type="protein sequence ID" value="MBR0576434.1"/>
    <property type="molecule type" value="Genomic_DNA"/>
</dbReference>
<sequence length="183" mass="20356">MIREVIVVEGKDDVAAVKKAVEAEVLAVHGFGINEEVIGKIREAARRTGVIVLTDPDHAGERIRRIIAKRVPQVKHAYIMREEGRRGTNIGVENASPEAILRALEAAKAVVEEKEIRFTPRDLHAFKLAGAPDSKLRRQILGKALGIGYGNSASFLSRLNAYCISVEEFEQAIKTHFEEYRDE</sequence>
<evidence type="ECO:0000256" key="12">
    <source>
        <dbReference type="NCBIfam" id="TIGR00334"/>
    </source>
</evidence>
<dbReference type="RefSeq" id="WP_211801371.1">
    <property type="nucleotide sequence ID" value="NZ_JAGSCS010000010.1"/>
</dbReference>
<dbReference type="InterPro" id="IPR025156">
    <property type="entry name" value="RNase_M5_C"/>
</dbReference>
<reference evidence="14" key="1">
    <citation type="submission" date="2021-04" db="EMBL/GenBank/DDBJ databases">
        <title>Proteiniclasticum sedimins sp. nov., an obligate anaerobic bacterium isolated from anaerobic sludge.</title>
        <authorList>
            <person name="Liu J."/>
        </authorList>
    </citation>
    <scope>NUCLEOTIDE SEQUENCE</scope>
    <source>
        <strain evidence="14">BAD-10</strain>
    </source>
</reference>
<evidence type="ECO:0000256" key="7">
    <source>
        <dbReference type="ARBA" id="ARBA00022759"/>
    </source>
</evidence>
<keyword evidence="6 11" id="KW-0699">rRNA-binding</keyword>
<evidence type="ECO:0000256" key="2">
    <source>
        <dbReference type="ARBA" id="ARBA00022517"/>
    </source>
</evidence>
<dbReference type="InterPro" id="IPR004466">
    <property type="entry name" value="RNase_M5"/>
</dbReference>
<dbReference type="InterPro" id="IPR034141">
    <property type="entry name" value="TOPRIM_RNase_M5-like"/>
</dbReference>
<dbReference type="EC" id="3.1.26.8" evidence="11 12"/>
<dbReference type="Gene3D" id="3.40.1360.10">
    <property type="match status" value="1"/>
</dbReference>
<dbReference type="Pfam" id="PF01751">
    <property type="entry name" value="Toprim"/>
    <property type="match status" value="1"/>
</dbReference>
<comment type="caution">
    <text evidence="14">The sequence shown here is derived from an EMBL/GenBank/DDBJ whole genome shotgun (WGS) entry which is preliminary data.</text>
</comment>
<gene>
    <name evidence="11 14" type="primary">rnmV</name>
    <name evidence="14" type="ORF">KCG48_08780</name>
</gene>
<dbReference type="GO" id="GO:0005737">
    <property type="term" value="C:cytoplasm"/>
    <property type="evidence" value="ECO:0007669"/>
    <property type="project" value="UniProtKB-SubCell"/>
</dbReference>
<comment type="subcellular location">
    <subcellularLocation>
        <location evidence="11">Cytoplasm</location>
    </subcellularLocation>
</comment>
<dbReference type="PROSITE" id="PS50880">
    <property type="entry name" value="TOPRIM"/>
    <property type="match status" value="1"/>
</dbReference>
<evidence type="ECO:0000256" key="1">
    <source>
        <dbReference type="ARBA" id="ARBA00022490"/>
    </source>
</evidence>
<keyword evidence="7 11" id="KW-0255">Endonuclease</keyword>
<dbReference type="GO" id="GO:0019843">
    <property type="term" value="F:rRNA binding"/>
    <property type="evidence" value="ECO:0007669"/>
    <property type="project" value="UniProtKB-KW"/>
</dbReference>
<keyword evidence="4 11" id="KW-0540">Nuclease</keyword>
<comment type="similarity">
    <text evidence="11">Belongs to the ribonuclease M5 family.</text>
</comment>
<evidence type="ECO:0000259" key="13">
    <source>
        <dbReference type="PROSITE" id="PS50880"/>
    </source>
</evidence>
<feature type="domain" description="Toprim" evidence="13">
    <location>
        <begin position="3"/>
        <end position="83"/>
    </location>
</feature>
<dbReference type="SMART" id="SM00493">
    <property type="entry name" value="TOPRIM"/>
    <property type="match status" value="1"/>
</dbReference>
<protein>
    <recommendedName>
        <fullName evidence="11 12">Ribonuclease M5</fullName>
        <ecNumber evidence="11 12">3.1.26.8</ecNumber>
    </recommendedName>
    <alternativeName>
        <fullName evidence="11">RNase M5</fullName>
    </alternativeName>
    <alternativeName>
        <fullName evidence="11">Ribosomal RNA terminal maturase M5</fullName>
    </alternativeName>
</protein>
<keyword evidence="3 11" id="KW-0698">rRNA processing</keyword>
<organism evidence="14 15">
    <name type="scientific">Proteiniclasticum sediminis</name>
    <dbReference type="NCBI Taxonomy" id="2804028"/>
    <lineage>
        <taxon>Bacteria</taxon>
        <taxon>Bacillati</taxon>
        <taxon>Bacillota</taxon>
        <taxon>Clostridia</taxon>
        <taxon>Eubacteriales</taxon>
        <taxon>Clostridiaceae</taxon>
        <taxon>Proteiniclasticum</taxon>
    </lineage>
</organism>
<dbReference type="CDD" id="cd01027">
    <property type="entry name" value="TOPRIM_RNase_M5_like"/>
    <property type="match status" value="1"/>
</dbReference>
<evidence type="ECO:0000256" key="9">
    <source>
        <dbReference type="ARBA" id="ARBA00022842"/>
    </source>
</evidence>
<evidence type="ECO:0000256" key="5">
    <source>
        <dbReference type="ARBA" id="ARBA00022723"/>
    </source>
</evidence>
<keyword evidence="15" id="KW-1185">Reference proteome</keyword>
<evidence type="ECO:0000256" key="3">
    <source>
        <dbReference type="ARBA" id="ARBA00022552"/>
    </source>
</evidence>
<keyword evidence="8 11" id="KW-0378">Hydrolase</keyword>
<evidence type="ECO:0000313" key="15">
    <source>
        <dbReference type="Proteomes" id="UP000675379"/>
    </source>
</evidence>
<accession>A0A941HQF6</accession>
<evidence type="ECO:0000256" key="6">
    <source>
        <dbReference type="ARBA" id="ARBA00022730"/>
    </source>
</evidence>
<evidence type="ECO:0000256" key="8">
    <source>
        <dbReference type="ARBA" id="ARBA00022801"/>
    </source>
</evidence>
<dbReference type="Pfam" id="PF13331">
    <property type="entry name" value="DUF4093"/>
    <property type="match status" value="1"/>
</dbReference>
<dbReference type="PANTHER" id="PTHR39156:SF1">
    <property type="entry name" value="RIBONUCLEASE M5"/>
    <property type="match status" value="1"/>
</dbReference>
<dbReference type="GO" id="GO:0043822">
    <property type="term" value="F:ribonuclease M5 activity"/>
    <property type="evidence" value="ECO:0007669"/>
    <property type="project" value="UniProtKB-UniRule"/>
</dbReference>
<evidence type="ECO:0000256" key="4">
    <source>
        <dbReference type="ARBA" id="ARBA00022722"/>
    </source>
</evidence>
<dbReference type="GO" id="GO:0046872">
    <property type="term" value="F:metal ion binding"/>
    <property type="evidence" value="ECO:0007669"/>
    <property type="project" value="UniProtKB-KW"/>
</dbReference>
<dbReference type="FunFam" id="3.40.1360.10:FF:000006">
    <property type="entry name" value="Ribonuclease M5"/>
    <property type="match status" value="1"/>
</dbReference>
<dbReference type="SUPFAM" id="SSF110455">
    <property type="entry name" value="Toprim domain"/>
    <property type="match status" value="1"/>
</dbReference>
<proteinExistence type="inferred from homology"/>